<reference evidence="2" key="1">
    <citation type="journal article" date="2023" name="Mol. Phylogenet. Evol.">
        <title>Genome-scale phylogeny and comparative genomics of the fungal order Sordariales.</title>
        <authorList>
            <person name="Hensen N."/>
            <person name="Bonometti L."/>
            <person name="Westerberg I."/>
            <person name="Brannstrom I.O."/>
            <person name="Guillou S."/>
            <person name="Cros-Aarteil S."/>
            <person name="Calhoun S."/>
            <person name="Haridas S."/>
            <person name="Kuo A."/>
            <person name="Mondo S."/>
            <person name="Pangilinan J."/>
            <person name="Riley R."/>
            <person name="LaButti K."/>
            <person name="Andreopoulos B."/>
            <person name="Lipzen A."/>
            <person name="Chen C."/>
            <person name="Yan M."/>
            <person name="Daum C."/>
            <person name="Ng V."/>
            <person name="Clum A."/>
            <person name="Steindorff A."/>
            <person name="Ohm R.A."/>
            <person name="Martin F."/>
            <person name="Silar P."/>
            <person name="Natvig D.O."/>
            <person name="Lalanne C."/>
            <person name="Gautier V."/>
            <person name="Ament-Velasquez S.L."/>
            <person name="Kruys A."/>
            <person name="Hutchinson M.I."/>
            <person name="Powell A.J."/>
            <person name="Barry K."/>
            <person name="Miller A.N."/>
            <person name="Grigoriev I.V."/>
            <person name="Debuchy R."/>
            <person name="Gladieux P."/>
            <person name="Hiltunen Thoren M."/>
            <person name="Johannesson H."/>
        </authorList>
    </citation>
    <scope>NUCLEOTIDE SEQUENCE</scope>
    <source>
        <strain evidence="2">CBS 532.94</strain>
    </source>
</reference>
<evidence type="ECO:0000313" key="2">
    <source>
        <dbReference type="EMBL" id="KAK4234200.1"/>
    </source>
</evidence>
<dbReference type="AlphaFoldDB" id="A0AAN7HAL7"/>
<protein>
    <recommendedName>
        <fullName evidence="1">SRR1-like domain-containing protein</fullName>
    </recommendedName>
</protein>
<dbReference type="Pfam" id="PF07985">
    <property type="entry name" value="SRR1"/>
    <property type="match status" value="1"/>
</dbReference>
<sequence>MGRQEGEWNQVRRKRGRLRNILSPADGLADSVLDGIRPNPNPELSIDDLWRYHQTLRKDCEVSEWWQQVRQVLEDASNRRPKTPVITTAVCLGPGPYEPSNGSSKARRTAHMQTAAFCSIIDFLKSRSGQDIRRVVQEPRFTQADKEFCARLGLEVVESPDAFALVDENALLFGIHLELDIYNQALAKLPGIYVGVPLEQWEKVVKPDADSEGTLAAFAKMEATYAKYAFPDLDYMFSSTVMYWKREET</sequence>
<keyword evidence="3" id="KW-1185">Reference proteome</keyword>
<gene>
    <name evidence="2" type="ORF">C8A03DRAFT_18848</name>
</gene>
<accession>A0AAN7HAL7</accession>
<dbReference type="EMBL" id="MU860402">
    <property type="protein sequence ID" value="KAK4234200.1"/>
    <property type="molecule type" value="Genomic_DNA"/>
</dbReference>
<evidence type="ECO:0000313" key="3">
    <source>
        <dbReference type="Proteomes" id="UP001303760"/>
    </source>
</evidence>
<comment type="caution">
    <text evidence="2">The sequence shown here is derived from an EMBL/GenBank/DDBJ whole genome shotgun (WGS) entry which is preliminary data.</text>
</comment>
<dbReference type="Proteomes" id="UP001303760">
    <property type="component" value="Unassembled WGS sequence"/>
</dbReference>
<reference evidence="2" key="2">
    <citation type="submission" date="2023-05" db="EMBL/GenBank/DDBJ databases">
        <authorList>
            <consortium name="Lawrence Berkeley National Laboratory"/>
            <person name="Steindorff A."/>
            <person name="Hensen N."/>
            <person name="Bonometti L."/>
            <person name="Westerberg I."/>
            <person name="Brannstrom I.O."/>
            <person name="Guillou S."/>
            <person name="Cros-Aarteil S."/>
            <person name="Calhoun S."/>
            <person name="Haridas S."/>
            <person name="Kuo A."/>
            <person name="Mondo S."/>
            <person name="Pangilinan J."/>
            <person name="Riley R."/>
            <person name="Labutti K."/>
            <person name="Andreopoulos B."/>
            <person name="Lipzen A."/>
            <person name="Chen C."/>
            <person name="Yanf M."/>
            <person name="Daum C."/>
            <person name="Ng V."/>
            <person name="Clum A."/>
            <person name="Ohm R."/>
            <person name="Martin F."/>
            <person name="Silar P."/>
            <person name="Natvig D."/>
            <person name="Lalanne C."/>
            <person name="Gautier V."/>
            <person name="Ament-Velasquez S.L."/>
            <person name="Kruys A."/>
            <person name="Hutchinson M.I."/>
            <person name="Powell A.J."/>
            <person name="Barry K."/>
            <person name="Miller A.N."/>
            <person name="Grigoriev I.V."/>
            <person name="Debuchy R."/>
            <person name="Gladieux P."/>
            <person name="Thoren M.H."/>
            <person name="Johannesson H."/>
        </authorList>
    </citation>
    <scope>NUCLEOTIDE SEQUENCE</scope>
    <source>
        <strain evidence="2">CBS 532.94</strain>
    </source>
</reference>
<name>A0AAN7HAL7_9PEZI</name>
<evidence type="ECO:0000259" key="1">
    <source>
        <dbReference type="Pfam" id="PF07985"/>
    </source>
</evidence>
<organism evidence="2 3">
    <name type="scientific">Achaetomium macrosporum</name>
    <dbReference type="NCBI Taxonomy" id="79813"/>
    <lineage>
        <taxon>Eukaryota</taxon>
        <taxon>Fungi</taxon>
        <taxon>Dikarya</taxon>
        <taxon>Ascomycota</taxon>
        <taxon>Pezizomycotina</taxon>
        <taxon>Sordariomycetes</taxon>
        <taxon>Sordariomycetidae</taxon>
        <taxon>Sordariales</taxon>
        <taxon>Chaetomiaceae</taxon>
        <taxon>Achaetomium</taxon>
    </lineage>
</organism>
<proteinExistence type="predicted"/>
<dbReference type="PANTHER" id="PTHR42080:SF1">
    <property type="entry name" value="SRR1-LIKE DOMAIN-CONTAINING PROTEIN"/>
    <property type="match status" value="1"/>
</dbReference>
<dbReference type="InterPro" id="IPR012942">
    <property type="entry name" value="SRR1-like"/>
</dbReference>
<dbReference type="PANTHER" id="PTHR42080">
    <property type="entry name" value="SRR1 DOMAIN-CONTAINING PROTEIN"/>
    <property type="match status" value="1"/>
</dbReference>
<feature type="domain" description="SRR1-like" evidence="1">
    <location>
        <begin position="80"/>
        <end position="244"/>
    </location>
</feature>